<evidence type="ECO:0000256" key="3">
    <source>
        <dbReference type="ARBA" id="ARBA00022475"/>
    </source>
</evidence>
<dbReference type="SUPFAM" id="SSF118215">
    <property type="entry name" value="Proton glutamate symport protein"/>
    <property type="match status" value="1"/>
</dbReference>
<dbReference type="EMBL" id="FQXJ01000014">
    <property type="protein sequence ID" value="SHI26676.1"/>
    <property type="molecule type" value="Genomic_DNA"/>
</dbReference>
<evidence type="ECO:0000256" key="8">
    <source>
        <dbReference type="ARBA" id="ARBA00023136"/>
    </source>
</evidence>
<feature type="transmembrane region" description="Helical" evidence="9">
    <location>
        <begin position="289"/>
        <end position="310"/>
    </location>
</feature>
<protein>
    <recommendedName>
        <fullName evidence="9">Serine/threonine transporter SstT</fullName>
    </recommendedName>
    <alternativeName>
        <fullName evidence="9">Na(+)/serine-threonine symporter</fullName>
    </alternativeName>
</protein>
<dbReference type="GO" id="GO:0032329">
    <property type="term" value="P:serine transport"/>
    <property type="evidence" value="ECO:0007669"/>
    <property type="project" value="InterPro"/>
</dbReference>
<sequence>MKNLINNWNKLSLVKQIIIGLIIGIILAVTIPDTAKPIAIFGSLFVGALKGIAPILVFFLVMSAISQHKSGHQTNMKSIIVLYLLGTFLAGLVAVVASFIFPISLTLAAGVNDVTPPGGVVEVLKALLLNVVDNPVKALYNANYIGILSWAILLGFALKNAPESTKMMISNLSDAVTKMVRWVIKLAPLGIMGLVFDAIATNGIEALFSYGQLLVLLLGCMFFVALVVNPIIVYVNIRKNPYPLVFKCLRESGITAFFTRSSAANIPVNMTLCENLGLDKDTYSVSIPLGATVNMAGAAVTISVMTLAAVHTLGIQVDMATALILSVLAAVSACGASGVAGGSLLLIPLACSLFGIPNEIAMQVVGVGFIVGVLQDSCETALNSSTDVLFTATAEFAKMRKDGKEIIIKSTFAEQK</sequence>
<feature type="transmembrane region" description="Helical" evidence="9">
    <location>
        <begin position="138"/>
        <end position="158"/>
    </location>
</feature>
<keyword evidence="6 9" id="KW-0029">Amino-acid transport</keyword>
<organism evidence="10 11">
    <name type="scientific">Desulfosporosinus lacus DSM 15449</name>
    <dbReference type="NCBI Taxonomy" id="1121420"/>
    <lineage>
        <taxon>Bacteria</taxon>
        <taxon>Bacillati</taxon>
        <taxon>Bacillota</taxon>
        <taxon>Clostridia</taxon>
        <taxon>Eubacteriales</taxon>
        <taxon>Desulfitobacteriaceae</taxon>
        <taxon>Desulfosporosinus</taxon>
    </lineage>
</organism>
<keyword evidence="5 9" id="KW-0769">Symport</keyword>
<keyword evidence="7 9" id="KW-1133">Transmembrane helix</keyword>
<accession>A0A1M5ZRF6</accession>
<dbReference type="Pfam" id="PF00375">
    <property type="entry name" value="SDF"/>
    <property type="match status" value="1"/>
</dbReference>
<keyword evidence="2 9" id="KW-0813">Transport</keyword>
<evidence type="ECO:0000313" key="11">
    <source>
        <dbReference type="Proteomes" id="UP000183954"/>
    </source>
</evidence>
<comment type="similarity">
    <text evidence="9">Belongs to the dicarboxylate/amino acid:cation symporter (DAACS) (TC 2.A.23) family.</text>
</comment>
<dbReference type="InterPro" id="IPR023025">
    <property type="entry name" value="Ser_Thr_transp_SstT"/>
</dbReference>
<evidence type="ECO:0000256" key="9">
    <source>
        <dbReference type="HAMAP-Rule" id="MF_01582"/>
    </source>
</evidence>
<dbReference type="InterPro" id="IPR001991">
    <property type="entry name" value="Na-dicarboxylate_symporter"/>
</dbReference>
<name>A0A1M5ZRF6_9FIRM</name>
<keyword evidence="3 9" id="KW-1003">Cell membrane</keyword>
<evidence type="ECO:0000256" key="1">
    <source>
        <dbReference type="ARBA" id="ARBA00004141"/>
    </source>
</evidence>
<dbReference type="OrthoDB" id="9768885at2"/>
<keyword evidence="4 9" id="KW-0812">Transmembrane</keyword>
<evidence type="ECO:0000256" key="7">
    <source>
        <dbReference type="ARBA" id="ARBA00022989"/>
    </source>
</evidence>
<dbReference type="Gene3D" id="1.10.3860.10">
    <property type="entry name" value="Sodium:dicarboxylate symporter"/>
    <property type="match status" value="1"/>
</dbReference>
<feature type="transmembrane region" description="Helical" evidence="9">
    <location>
        <begin position="38"/>
        <end position="61"/>
    </location>
</feature>
<dbReference type="RefSeq" id="WP_073031044.1">
    <property type="nucleotide sequence ID" value="NZ_FQXJ01000014.1"/>
</dbReference>
<dbReference type="AlphaFoldDB" id="A0A1M5ZRF6"/>
<dbReference type="HAMAP" id="MF_01582">
    <property type="entry name" value="Ser_Thr_transp_SstT"/>
    <property type="match status" value="1"/>
</dbReference>
<dbReference type="PRINTS" id="PR00173">
    <property type="entry name" value="EDTRNSPORT"/>
</dbReference>
<dbReference type="GO" id="GO:0005295">
    <property type="term" value="F:neutral L-amino acid:sodium symporter activity"/>
    <property type="evidence" value="ECO:0007669"/>
    <property type="project" value="TreeGrafter"/>
</dbReference>
<keyword evidence="11" id="KW-1185">Reference proteome</keyword>
<dbReference type="STRING" id="1121420.SAMN02746098_03549"/>
<comment type="catalytic activity">
    <reaction evidence="9">
        <text>L-threonine(in) + Na(+)(in) = L-threonine(out) + Na(+)(out)</text>
        <dbReference type="Rhea" id="RHEA:69999"/>
        <dbReference type="ChEBI" id="CHEBI:29101"/>
        <dbReference type="ChEBI" id="CHEBI:57926"/>
    </reaction>
</comment>
<comment type="catalytic activity">
    <reaction evidence="9">
        <text>L-serine(in) + Na(+)(in) = L-serine(out) + Na(+)(out)</text>
        <dbReference type="Rhea" id="RHEA:29575"/>
        <dbReference type="ChEBI" id="CHEBI:29101"/>
        <dbReference type="ChEBI" id="CHEBI:33384"/>
    </reaction>
</comment>
<reference evidence="11" key="1">
    <citation type="submission" date="2016-11" db="EMBL/GenBank/DDBJ databases">
        <authorList>
            <person name="Varghese N."/>
            <person name="Submissions S."/>
        </authorList>
    </citation>
    <scope>NUCLEOTIDE SEQUENCE [LARGE SCALE GENOMIC DNA]</scope>
    <source>
        <strain evidence="11">DSM 15449</strain>
    </source>
</reference>
<evidence type="ECO:0000256" key="4">
    <source>
        <dbReference type="ARBA" id="ARBA00022692"/>
    </source>
</evidence>
<dbReference type="InterPro" id="IPR036458">
    <property type="entry name" value="Na:dicarbo_symporter_sf"/>
</dbReference>
<feature type="transmembrane region" description="Helical" evidence="9">
    <location>
        <begin position="213"/>
        <end position="237"/>
    </location>
</feature>
<dbReference type="GO" id="GO:0015826">
    <property type="term" value="P:threonine transport"/>
    <property type="evidence" value="ECO:0007669"/>
    <property type="project" value="InterPro"/>
</dbReference>
<proteinExistence type="inferred from homology"/>
<dbReference type="GO" id="GO:0005886">
    <property type="term" value="C:plasma membrane"/>
    <property type="evidence" value="ECO:0007669"/>
    <property type="project" value="UniProtKB-SubCell"/>
</dbReference>
<dbReference type="FunFam" id="1.10.3860.10:FF:000003">
    <property type="entry name" value="Serine/threonine transporter sstT"/>
    <property type="match status" value="1"/>
</dbReference>
<keyword evidence="8 9" id="KW-0472">Membrane</keyword>
<feature type="transmembrane region" description="Helical" evidence="9">
    <location>
        <begin position="179"/>
        <end position="201"/>
    </location>
</feature>
<feature type="transmembrane region" description="Helical" evidence="9">
    <location>
        <begin position="81"/>
        <end position="103"/>
    </location>
</feature>
<evidence type="ECO:0000256" key="6">
    <source>
        <dbReference type="ARBA" id="ARBA00022970"/>
    </source>
</evidence>
<gene>
    <name evidence="9" type="primary">sstT</name>
    <name evidence="10" type="ORF">SAMN02746098_03549</name>
</gene>
<feature type="transmembrane region" description="Helical" evidence="9">
    <location>
        <begin position="12"/>
        <end position="32"/>
    </location>
</feature>
<evidence type="ECO:0000313" key="10">
    <source>
        <dbReference type="EMBL" id="SHI26676.1"/>
    </source>
</evidence>
<comment type="function">
    <text evidence="9">Involved in the import of serine and threonine into the cell, with the concomitant import of sodium (symport system).</text>
</comment>
<dbReference type="PANTHER" id="PTHR42865">
    <property type="entry name" value="PROTON/GLUTAMATE-ASPARTATE SYMPORTER"/>
    <property type="match status" value="1"/>
</dbReference>
<comment type="subcellular location">
    <subcellularLocation>
        <location evidence="9">Cell membrane</location>
        <topology evidence="9">Multi-pass membrane protein</topology>
    </subcellularLocation>
    <subcellularLocation>
        <location evidence="1">Membrane</location>
        <topology evidence="1">Multi-pass membrane protein</topology>
    </subcellularLocation>
</comment>
<dbReference type="Proteomes" id="UP000183954">
    <property type="component" value="Unassembled WGS sequence"/>
</dbReference>
<evidence type="ECO:0000256" key="2">
    <source>
        <dbReference type="ARBA" id="ARBA00022448"/>
    </source>
</evidence>
<dbReference type="NCBIfam" id="NF010151">
    <property type="entry name" value="PRK13628.1"/>
    <property type="match status" value="1"/>
</dbReference>
<dbReference type="PANTHER" id="PTHR42865:SF8">
    <property type="entry name" value="SERINE_THREONINE TRANSPORTER SSTT"/>
    <property type="match status" value="1"/>
</dbReference>
<evidence type="ECO:0000256" key="5">
    <source>
        <dbReference type="ARBA" id="ARBA00022847"/>
    </source>
</evidence>
<feature type="transmembrane region" description="Helical" evidence="9">
    <location>
        <begin position="322"/>
        <end position="347"/>
    </location>
</feature>